<dbReference type="Gene3D" id="1.20.1250.20">
    <property type="entry name" value="MFS general substrate transporter like domains"/>
    <property type="match status" value="1"/>
</dbReference>
<keyword evidence="6 7" id="KW-0472">Membrane</keyword>
<evidence type="ECO:0000256" key="5">
    <source>
        <dbReference type="ARBA" id="ARBA00022989"/>
    </source>
</evidence>
<dbReference type="OrthoDB" id="3542743at2"/>
<dbReference type="Pfam" id="PF05977">
    <property type="entry name" value="MFS_3"/>
    <property type="match status" value="1"/>
</dbReference>
<evidence type="ECO:0000256" key="4">
    <source>
        <dbReference type="ARBA" id="ARBA00022692"/>
    </source>
</evidence>
<feature type="transmembrane region" description="Helical" evidence="7">
    <location>
        <begin position="372"/>
        <end position="395"/>
    </location>
</feature>
<evidence type="ECO:0000256" key="6">
    <source>
        <dbReference type="ARBA" id="ARBA00023136"/>
    </source>
</evidence>
<keyword evidence="4 7" id="KW-0812">Transmembrane</keyword>
<sequence>MPHLPSPPRNLWRQQDFRLLLGGRLVSQLGDQLQFLALPLLVVALTGSPAQAGIVLGLQTVVHLVFGLVAGALADRWDRKTTMVSCEIGRGVLTATVPIAAACGVLGMPHLYAIAVLNGVLSTLFGAANSSALPNIVTGADLPSALGAIGATSNALRILGAAGAGIAYTLDRMVPFTVNAVSFLASAAALRAMRADFQQERATATVSPRELLADIGHGLSWLWRKPVIRTLALLDAGDGLRYGAGYLLIIMLAQHLHANPTQVGVIFTGAAIGALLGSLLAPALTRRFPLGALSITMLWVEASAFPFYALVPTWWLLLVVAFTESVVSPIYNVALDSYRLSVTPDALRGRVTSAIDTLTGGAAAIGTMVSGALIALFGAPTLTIVLAGWLTFLALAATSSRTVRTATATD</sequence>
<evidence type="ECO:0000313" key="8">
    <source>
        <dbReference type="EMBL" id="TLP57917.1"/>
    </source>
</evidence>
<organism evidence="8 9">
    <name type="scientific">Microbispora triticiradicis</name>
    <dbReference type="NCBI Taxonomy" id="2200763"/>
    <lineage>
        <taxon>Bacteria</taxon>
        <taxon>Bacillati</taxon>
        <taxon>Actinomycetota</taxon>
        <taxon>Actinomycetes</taxon>
        <taxon>Streptosporangiales</taxon>
        <taxon>Streptosporangiaceae</taxon>
        <taxon>Microbispora</taxon>
    </lineage>
</organism>
<dbReference type="Proteomes" id="UP000309033">
    <property type="component" value="Unassembled WGS sequence"/>
</dbReference>
<feature type="transmembrane region" description="Helical" evidence="7">
    <location>
        <begin position="263"/>
        <end position="281"/>
    </location>
</feature>
<evidence type="ECO:0000256" key="1">
    <source>
        <dbReference type="ARBA" id="ARBA00004651"/>
    </source>
</evidence>
<keyword evidence="3" id="KW-1003">Cell membrane</keyword>
<accession>A0A5R8YYE9</accession>
<evidence type="ECO:0000256" key="3">
    <source>
        <dbReference type="ARBA" id="ARBA00022475"/>
    </source>
</evidence>
<dbReference type="AlphaFoldDB" id="A0A5R8YYE9"/>
<dbReference type="PANTHER" id="PTHR23513:SF6">
    <property type="entry name" value="MAJOR FACILITATOR SUPERFAMILY ASSOCIATED DOMAIN-CONTAINING PROTEIN"/>
    <property type="match status" value="1"/>
</dbReference>
<evidence type="ECO:0000256" key="2">
    <source>
        <dbReference type="ARBA" id="ARBA00022448"/>
    </source>
</evidence>
<comment type="caution">
    <text evidence="8">The sequence shown here is derived from an EMBL/GenBank/DDBJ whole genome shotgun (WGS) entry which is preliminary data.</text>
</comment>
<reference evidence="8" key="1">
    <citation type="submission" date="2019-05" db="EMBL/GenBank/DDBJ databases">
        <title>Isolation, diversity and antifungal activity of Actinobacteria from wheat.</title>
        <authorList>
            <person name="Yu B."/>
        </authorList>
    </citation>
    <scope>NUCLEOTIDE SEQUENCE [LARGE SCALE GENOMIC DNA]</scope>
    <source>
        <strain evidence="8">NEAU-HEGS1-5</strain>
    </source>
</reference>
<dbReference type="SUPFAM" id="SSF103473">
    <property type="entry name" value="MFS general substrate transporter"/>
    <property type="match status" value="1"/>
</dbReference>
<keyword evidence="5 7" id="KW-1133">Transmembrane helix</keyword>
<keyword evidence="9" id="KW-1185">Reference proteome</keyword>
<feature type="transmembrane region" description="Helical" evidence="7">
    <location>
        <begin position="52"/>
        <end position="74"/>
    </location>
</feature>
<feature type="transmembrane region" description="Helical" evidence="7">
    <location>
        <begin position="347"/>
        <end position="366"/>
    </location>
</feature>
<gene>
    <name evidence="8" type="ORF">FED44_20410</name>
</gene>
<keyword evidence="2" id="KW-0813">Transport</keyword>
<dbReference type="InterPro" id="IPR036259">
    <property type="entry name" value="MFS_trans_sf"/>
</dbReference>
<dbReference type="GO" id="GO:0005886">
    <property type="term" value="C:plasma membrane"/>
    <property type="evidence" value="ECO:0007669"/>
    <property type="project" value="UniProtKB-SubCell"/>
</dbReference>
<dbReference type="InterPro" id="IPR010290">
    <property type="entry name" value="TM_effector"/>
</dbReference>
<name>A0A5R8YYE9_9ACTN</name>
<dbReference type="PANTHER" id="PTHR23513">
    <property type="entry name" value="INTEGRAL MEMBRANE EFFLUX PROTEIN-RELATED"/>
    <property type="match status" value="1"/>
</dbReference>
<proteinExistence type="predicted"/>
<protein>
    <submittedName>
        <fullName evidence="8">MFS transporter</fullName>
    </submittedName>
</protein>
<evidence type="ECO:0000256" key="7">
    <source>
        <dbReference type="SAM" id="Phobius"/>
    </source>
</evidence>
<comment type="subcellular location">
    <subcellularLocation>
        <location evidence="1">Cell membrane</location>
        <topology evidence="1">Multi-pass membrane protein</topology>
    </subcellularLocation>
</comment>
<dbReference type="CDD" id="cd06173">
    <property type="entry name" value="MFS_MefA_like"/>
    <property type="match status" value="1"/>
</dbReference>
<dbReference type="EMBL" id="VANP01000007">
    <property type="protein sequence ID" value="TLP57917.1"/>
    <property type="molecule type" value="Genomic_DNA"/>
</dbReference>
<feature type="transmembrane region" description="Helical" evidence="7">
    <location>
        <begin position="314"/>
        <end position="335"/>
    </location>
</feature>
<evidence type="ECO:0000313" key="9">
    <source>
        <dbReference type="Proteomes" id="UP000309033"/>
    </source>
</evidence>